<dbReference type="FunFam" id="3.20.20.140:FF:000005">
    <property type="entry name" value="TatD family hydrolase"/>
    <property type="match status" value="1"/>
</dbReference>
<dbReference type="CDD" id="cd01310">
    <property type="entry name" value="TatD_DNAse"/>
    <property type="match status" value="1"/>
</dbReference>
<feature type="binding site" evidence="4">
    <location>
        <position position="200"/>
    </location>
    <ligand>
        <name>a divalent metal cation</name>
        <dbReference type="ChEBI" id="CHEBI:60240"/>
        <label>1</label>
    </ligand>
</feature>
<dbReference type="PROSITE" id="PS01090">
    <property type="entry name" value="TATD_2"/>
    <property type="match status" value="1"/>
</dbReference>
<comment type="similarity">
    <text evidence="1">Belongs to the metallo-dependent hydrolases superfamily. TatD-type hydrolase family.</text>
</comment>
<feature type="binding site" evidence="4">
    <location>
        <position position="7"/>
    </location>
    <ligand>
        <name>a divalent metal cation</name>
        <dbReference type="ChEBI" id="CHEBI:60240"/>
        <label>1</label>
    </ligand>
</feature>
<dbReference type="InterPro" id="IPR018228">
    <property type="entry name" value="DNase_TatD-rel_CS"/>
</dbReference>
<dbReference type="GO" id="GO:0016788">
    <property type="term" value="F:hydrolase activity, acting on ester bonds"/>
    <property type="evidence" value="ECO:0007669"/>
    <property type="project" value="InterPro"/>
</dbReference>
<feature type="binding site" evidence="4">
    <location>
        <position position="150"/>
    </location>
    <ligand>
        <name>a divalent metal cation</name>
        <dbReference type="ChEBI" id="CHEBI:60240"/>
        <label>2</label>
    </ligand>
</feature>
<feature type="binding site" evidence="4">
    <location>
        <position position="127"/>
    </location>
    <ligand>
        <name>a divalent metal cation</name>
        <dbReference type="ChEBI" id="CHEBI:60240"/>
        <label>2</label>
    </ligand>
</feature>
<gene>
    <name evidence="5" type="ORF">FKV23_08935</name>
</gene>
<name>A0A514BWN4_9GAMM</name>
<dbReference type="GO" id="GO:0046872">
    <property type="term" value="F:metal ion binding"/>
    <property type="evidence" value="ECO:0007669"/>
    <property type="project" value="UniProtKB-KW"/>
</dbReference>
<dbReference type="PANTHER" id="PTHR46124">
    <property type="entry name" value="D-AMINOACYL-TRNA DEACYLASE"/>
    <property type="match status" value="1"/>
</dbReference>
<feature type="binding site" evidence="4">
    <location>
        <position position="91"/>
    </location>
    <ligand>
        <name>a divalent metal cation</name>
        <dbReference type="ChEBI" id="CHEBI:60240"/>
        <label>1</label>
    </ligand>
</feature>
<dbReference type="Proteomes" id="UP000317199">
    <property type="component" value="Chromosome"/>
</dbReference>
<dbReference type="InterPro" id="IPR032466">
    <property type="entry name" value="Metal_Hydrolase"/>
</dbReference>
<keyword evidence="6" id="KW-1185">Reference proteome</keyword>
<evidence type="ECO:0000256" key="4">
    <source>
        <dbReference type="PIRSR" id="PIRSR005902-1"/>
    </source>
</evidence>
<accession>A0A514BWN4</accession>
<keyword evidence="3" id="KW-0378">Hydrolase</keyword>
<dbReference type="OrthoDB" id="9810005at2"/>
<evidence type="ECO:0000313" key="5">
    <source>
        <dbReference type="EMBL" id="QDH71797.1"/>
    </source>
</evidence>
<proteinExistence type="inferred from homology"/>
<dbReference type="PANTHER" id="PTHR46124:SF3">
    <property type="entry name" value="HYDROLASE"/>
    <property type="match status" value="1"/>
</dbReference>
<dbReference type="InterPro" id="IPR001130">
    <property type="entry name" value="TatD-like"/>
</dbReference>
<dbReference type="Pfam" id="PF01026">
    <property type="entry name" value="TatD_DNase"/>
    <property type="match status" value="1"/>
</dbReference>
<sequence length="258" mass="28271">MIDSHCHLDAPEFDADRDAVVARARAAGVTRQIVPAITAGTWPALKDVCARDPGLHPAYGLHPMYLDAHRPEHLSRLREWIERERPVAVGECGLDHFVAGLDPELQARYFEGQLRLAREFELPVIIHARRAVDAVLATVRRFAPLRGVVHSFSGSSEQARRLFDRGFLIGLGGPVTYDRANRLHSLAASVPLESLLLETDAPDQPDAGIRGQRNEPGRLPHILDAIATLRDMDPAELARATTANAERLFGLSADAGTV</sequence>
<dbReference type="KEGG" id="lyj:FKV23_08935"/>
<keyword evidence="2 4" id="KW-0479">Metal-binding</keyword>
<evidence type="ECO:0000256" key="2">
    <source>
        <dbReference type="ARBA" id="ARBA00022723"/>
    </source>
</evidence>
<feature type="binding site" evidence="4">
    <location>
        <position position="5"/>
    </location>
    <ligand>
        <name>a divalent metal cation</name>
        <dbReference type="ChEBI" id="CHEBI:60240"/>
        <label>1</label>
    </ligand>
</feature>
<dbReference type="Gene3D" id="3.20.20.140">
    <property type="entry name" value="Metal-dependent hydrolases"/>
    <property type="match status" value="1"/>
</dbReference>
<dbReference type="EMBL" id="CP041242">
    <property type="protein sequence ID" value="QDH71797.1"/>
    <property type="molecule type" value="Genomic_DNA"/>
</dbReference>
<dbReference type="PROSITE" id="PS01091">
    <property type="entry name" value="TATD_3"/>
    <property type="match status" value="1"/>
</dbReference>
<dbReference type="AlphaFoldDB" id="A0A514BWN4"/>
<dbReference type="SUPFAM" id="SSF51556">
    <property type="entry name" value="Metallo-dependent hydrolases"/>
    <property type="match status" value="1"/>
</dbReference>
<evidence type="ECO:0000256" key="3">
    <source>
        <dbReference type="ARBA" id="ARBA00022801"/>
    </source>
</evidence>
<dbReference type="PIRSF" id="PIRSF005902">
    <property type="entry name" value="DNase_TatD"/>
    <property type="match status" value="1"/>
</dbReference>
<dbReference type="PROSITE" id="PS01137">
    <property type="entry name" value="TATD_1"/>
    <property type="match status" value="1"/>
</dbReference>
<dbReference type="GO" id="GO:0005829">
    <property type="term" value="C:cytosol"/>
    <property type="evidence" value="ECO:0007669"/>
    <property type="project" value="TreeGrafter"/>
</dbReference>
<protein>
    <submittedName>
        <fullName evidence="5">TatD family deoxyribonuclease</fullName>
    </submittedName>
</protein>
<evidence type="ECO:0000256" key="1">
    <source>
        <dbReference type="ARBA" id="ARBA00009275"/>
    </source>
</evidence>
<organism evidence="5 6">
    <name type="scientific">Marilutibacter alkalisoli</name>
    <dbReference type="NCBI Taxonomy" id="2591633"/>
    <lineage>
        <taxon>Bacteria</taxon>
        <taxon>Pseudomonadati</taxon>
        <taxon>Pseudomonadota</taxon>
        <taxon>Gammaproteobacteria</taxon>
        <taxon>Lysobacterales</taxon>
        <taxon>Lysobacteraceae</taxon>
        <taxon>Marilutibacter</taxon>
    </lineage>
</organism>
<evidence type="ECO:0000313" key="6">
    <source>
        <dbReference type="Proteomes" id="UP000317199"/>
    </source>
</evidence>
<reference evidence="5 6" key="1">
    <citation type="submission" date="2019-06" db="EMBL/GenBank/DDBJ databases">
        <title>Lysobacter alkalisoli sp. nov. isolated from saline-alkali soil.</title>
        <authorList>
            <person name="Sun J.-Q."/>
            <person name="Xu L."/>
        </authorList>
    </citation>
    <scope>NUCLEOTIDE SEQUENCE [LARGE SCALE GENOMIC DNA]</scope>
    <source>
        <strain evidence="5 6">SJ-36</strain>
    </source>
</reference>